<reference evidence="1 2" key="1">
    <citation type="submission" date="2014-04" db="EMBL/GenBank/DDBJ databases">
        <authorList>
            <consortium name="DOE Joint Genome Institute"/>
            <person name="Kuo A."/>
            <person name="Kohler A."/>
            <person name="Nagy L.G."/>
            <person name="Floudas D."/>
            <person name="Copeland A."/>
            <person name="Barry K.W."/>
            <person name="Cichocki N."/>
            <person name="Veneault-Fourrey C."/>
            <person name="LaButti K."/>
            <person name="Lindquist E.A."/>
            <person name="Lipzen A."/>
            <person name="Lundell T."/>
            <person name="Morin E."/>
            <person name="Murat C."/>
            <person name="Sun H."/>
            <person name="Tunlid A."/>
            <person name="Henrissat B."/>
            <person name="Grigoriev I.V."/>
            <person name="Hibbett D.S."/>
            <person name="Martin F."/>
            <person name="Nordberg H.P."/>
            <person name="Cantor M.N."/>
            <person name="Hua S.X."/>
        </authorList>
    </citation>
    <scope>NUCLEOTIDE SEQUENCE [LARGE SCALE GENOMIC DNA]</scope>
    <source>
        <strain evidence="1 2">Foug A</strain>
    </source>
</reference>
<dbReference type="InParanoid" id="A0A0C3A8K8"/>
<sequence length="118" mass="13435">MKYFAYAHTWSPALRPSPKPTSHTLRWMSALCNALRVLQGLFQITPSLHNPIYRSGRYPGPQNSKNASHPRWFLSSIRDIINYAVPLPQVCLHRGVNLWDLSLLGPIGPIPFGVFRRT</sequence>
<evidence type="ECO:0000313" key="1">
    <source>
        <dbReference type="EMBL" id="KIM61187.1"/>
    </source>
</evidence>
<gene>
    <name evidence="1" type="ORF">SCLCIDRAFT_908870</name>
</gene>
<dbReference type="HOGENOM" id="CLU_2074528_0_0_1"/>
<dbReference type="AlphaFoldDB" id="A0A0C3A8K8"/>
<organism evidence="1 2">
    <name type="scientific">Scleroderma citrinum Foug A</name>
    <dbReference type="NCBI Taxonomy" id="1036808"/>
    <lineage>
        <taxon>Eukaryota</taxon>
        <taxon>Fungi</taxon>
        <taxon>Dikarya</taxon>
        <taxon>Basidiomycota</taxon>
        <taxon>Agaricomycotina</taxon>
        <taxon>Agaricomycetes</taxon>
        <taxon>Agaricomycetidae</taxon>
        <taxon>Boletales</taxon>
        <taxon>Sclerodermatineae</taxon>
        <taxon>Sclerodermataceae</taxon>
        <taxon>Scleroderma</taxon>
    </lineage>
</organism>
<evidence type="ECO:0000313" key="2">
    <source>
        <dbReference type="Proteomes" id="UP000053989"/>
    </source>
</evidence>
<dbReference type="Proteomes" id="UP000053989">
    <property type="component" value="Unassembled WGS sequence"/>
</dbReference>
<dbReference type="EMBL" id="KN822054">
    <property type="protein sequence ID" value="KIM61187.1"/>
    <property type="molecule type" value="Genomic_DNA"/>
</dbReference>
<proteinExistence type="predicted"/>
<accession>A0A0C3A8K8</accession>
<reference evidence="2" key="2">
    <citation type="submission" date="2015-01" db="EMBL/GenBank/DDBJ databases">
        <title>Evolutionary Origins and Diversification of the Mycorrhizal Mutualists.</title>
        <authorList>
            <consortium name="DOE Joint Genome Institute"/>
            <consortium name="Mycorrhizal Genomics Consortium"/>
            <person name="Kohler A."/>
            <person name="Kuo A."/>
            <person name="Nagy L.G."/>
            <person name="Floudas D."/>
            <person name="Copeland A."/>
            <person name="Barry K.W."/>
            <person name="Cichocki N."/>
            <person name="Veneault-Fourrey C."/>
            <person name="LaButti K."/>
            <person name="Lindquist E.A."/>
            <person name="Lipzen A."/>
            <person name="Lundell T."/>
            <person name="Morin E."/>
            <person name="Murat C."/>
            <person name="Riley R."/>
            <person name="Ohm R."/>
            <person name="Sun H."/>
            <person name="Tunlid A."/>
            <person name="Henrissat B."/>
            <person name="Grigoriev I.V."/>
            <person name="Hibbett D.S."/>
            <person name="Martin F."/>
        </authorList>
    </citation>
    <scope>NUCLEOTIDE SEQUENCE [LARGE SCALE GENOMIC DNA]</scope>
    <source>
        <strain evidence="2">Foug A</strain>
    </source>
</reference>
<keyword evidence="2" id="KW-1185">Reference proteome</keyword>
<name>A0A0C3A8K8_9AGAM</name>
<protein>
    <submittedName>
        <fullName evidence="1">Uncharacterized protein</fullName>
    </submittedName>
</protein>